<gene>
    <name evidence="2" type="ORF">LAESUDRAFT_732425</name>
</gene>
<name>A0A165B5B5_9APHY</name>
<reference evidence="2 3" key="1">
    <citation type="journal article" date="2016" name="Mol. Biol. Evol.">
        <title>Comparative Genomics of Early-Diverging Mushroom-Forming Fungi Provides Insights into the Origins of Lignocellulose Decay Capabilities.</title>
        <authorList>
            <person name="Nagy L.G."/>
            <person name="Riley R."/>
            <person name="Tritt A."/>
            <person name="Adam C."/>
            <person name="Daum C."/>
            <person name="Floudas D."/>
            <person name="Sun H."/>
            <person name="Yadav J.S."/>
            <person name="Pangilinan J."/>
            <person name="Larsson K.H."/>
            <person name="Matsuura K."/>
            <person name="Barry K."/>
            <person name="Labutti K."/>
            <person name="Kuo R."/>
            <person name="Ohm R.A."/>
            <person name="Bhattacharya S.S."/>
            <person name="Shirouzu T."/>
            <person name="Yoshinaga Y."/>
            <person name="Martin F.M."/>
            <person name="Grigoriev I.V."/>
            <person name="Hibbett D.S."/>
        </authorList>
    </citation>
    <scope>NUCLEOTIDE SEQUENCE [LARGE SCALE GENOMIC DNA]</scope>
    <source>
        <strain evidence="2 3">93-53</strain>
    </source>
</reference>
<feature type="region of interest" description="Disordered" evidence="1">
    <location>
        <begin position="147"/>
        <end position="219"/>
    </location>
</feature>
<feature type="compositionally biased region" description="Basic and acidic residues" evidence="1">
    <location>
        <begin position="19"/>
        <end position="34"/>
    </location>
</feature>
<dbReference type="EMBL" id="KV427690">
    <property type="protein sequence ID" value="KZT00272.1"/>
    <property type="molecule type" value="Genomic_DNA"/>
</dbReference>
<feature type="compositionally biased region" description="Basic residues" evidence="1">
    <location>
        <begin position="210"/>
        <end position="219"/>
    </location>
</feature>
<keyword evidence="3" id="KW-1185">Reference proteome</keyword>
<accession>A0A165B5B5</accession>
<proteinExistence type="predicted"/>
<evidence type="ECO:0000313" key="3">
    <source>
        <dbReference type="Proteomes" id="UP000076871"/>
    </source>
</evidence>
<sequence length="219" mass="23941">MQNAQRAKLQAQVEAGQSKIKDDTKWEVSQETKEAWGIGSSTQSETRVTHETSYVPFMFSAEDEAASSSRSDASALRGRRRFDERGQEVVPKESEAEDEDEDGDSVDAAALRNRRPVAISGFKVPVAVGKKEGKKVRTKTAQELIREDAILQSRPSSSAPAILDEVKPRASAGFVKPAGIDDPSSISARAKKRNRDQDHPNVTRSGSQSSKRKKKSEAS</sequence>
<protein>
    <submittedName>
        <fullName evidence="2">Uncharacterized protein</fullName>
    </submittedName>
</protein>
<dbReference type="Proteomes" id="UP000076871">
    <property type="component" value="Unassembled WGS sequence"/>
</dbReference>
<feature type="region of interest" description="Disordered" evidence="1">
    <location>
        <begin position="1"/>
        <end position="114"/>
    </location>
</feature>
<dbReference type="OrthoDB" id="3251271at2759"/>
<dbReference type="RefSeq" id="XP_040758012.1">
    <property type="nucleotide sequence ID" value="XM_040910237.1"/>
</dbReference>
<dbReference type="AlphaFoldDB" id="A0A165B5B5"/>
<feature type="compositionally biased region" description="Low complexity" evidence="1">
    <location>
        <begin position="66"/>
        <end position="76"/>
    </location>
</feature>
<organism evidence="2 3">
    <name type="scientific">Laetiporus sulphureus 93-53</name>
    <dbReference type="NCBI Taxonomy" id="1314785"/>
    <lineage>
        <taxon>Eukaryota</taxon>
        <taxon>Fungi</taxon>
        <taxon>Dikarya</taxon>
        <taxon>Basidiomycota</taxon>
        <taxon>Agaricomycotina</taxon>
        <taxon>Agaricomycetes</taxon>
        <taxon>Polyporales</taxon>
        <taxon>Laetiporus</taxon>
    </lineage>
</organism>
<feature type="compositionally biased region" description="Acidic residues" evidence="1">
    <location>
        <begin position="95"/>
        <end position="105"/>
    </location>
</feature>
<dbReference type="STRING" id="1314785.A0A165B5B5"/>
<evidence type="ECO:0000256" key="1">
    <source>
        <dbReference type="SAM" id="MobiDB-lite"/>
    </source>
</evidence>
<feature type="compositionally biased region" description="Basic and acidic residues" evidence="1">
    <location>
        <begin position="81"/>
        <end position="94"/>
    </location>
</feature>
<evidence type="ECO:0000313" key="2">
    <source>
        <dbReference type="EMBL" id="KZT00272.1"/>
    </source>
</evidence>
<dbReference type="GeneID" id="63827266"/>
<dbReference type="InParanoid" id="A0A165B5B5"/>